<dbReference type="HOGENOM" id="CLU_041102_0_0_9"/>
<dbReference type="OrthoDB" id="9805913at2"/>
<evidence type="ECO:0000259" key="4">
    <source>
        <dbReference type="Pfam" id="PF07804"/>
    </source>
</evidence>
<proteinExistence type="inferred from homology"/>
<accession>C2KUV6</accession>
<dbReference type="PANTHER" id="PTHR37419">
    <property type="entry name" value="SERINE/THREONINE-PROTEIN KINASE TOXIN HIPA"/>
    <property type="match status" value="1"/>
</dbReference>
<keyword evidence="7" id="KW-1185">Reference proteome</keyword>
<organism evidence="6 7">
    <name type="scientific">Oribacterium sinus F0268</name>
    <dbReference type="NCBI Taxonomy" id="585501"/>
    <lineage>
        <taxon>Bacteria</taxon>
        <taxon>Bacillati</taxon>
        <taxon>Bacillota</taxon>
        <taxon>Clostridia</taxon>
        <taxon>Lachnospirales</taxon>
        <taxon>Lachnospiraceae</taxon>
        <taxon>Oribacterium</taxon>
    </lineage>
</organism>
<gene>
    <name evidence="6" type="ORF">HMPREF6123_0275</name>
</gene>
<evidence type="ECO:0000313" key="6">
    <source>
        <dbReference type="EMBL" id="EEJ52445.1"/>
    </source>
</evidence>
<name>C2KUV6_9FIRM</name>
<dbReference type="PANTHER" id="PTHR37419:SF8">
    <property type="entry name" value="TOXIN YJJJ"/>
    <property type="match status" value="1"/>
</dbReference>
<dbReference type="eggNOG" id="COG3550">
    <property type="taxonomic scope" value="Bacteria"/>
</dbReference>
<keyword evidence="2" id="KW-0808">Transferase</keyword>
<dbReference type="GO" id="GO:0004674">
    <property type="term" value="F:protein serine/threonine kinase activity"/>
    <property type="evidence" value="ECO:0007669"/>
    <property type="project" value="TreeGrafter"/>
</dbReference>
<dbReference type="InParanoid" id="C2KUV6"/>
<evidence type="ECO:0000313" key="7">
    <source>
        <dbReference type="Proteomes" id="UP000004121"/>
    </source>
</evidence>
<dbReference type="InterPro" id="IPR052028">
    <property type="entry name" value="HipA_Ser/Thr_kinase"/>
</dbReference>
<dbReference type="STRING" id="585501.HMPREF6123_0275"/>
<sequence>MVSKEKTIFVYDDFSMQNPTLMGILYVNSLKGEESYSFEYDREWLKKTSLKITLDPALMPYSGRQYPFGKTIFGLFSDSSPDRWGRVLMNKRERILAGKEGRKPAKLYDSDYLLGVYDETRLGGIRFKTEPNGAFLSDDKETAAPPWTSLRTLEEASRNFENDDTTLSEKWLNQLIRPGSSLGGARPKATVIDPKEQLWIAKFPSKNDENDTGAWEMVTHDLAKLCGLHVPEAKLEKFSNLGSTYLVKRFDRILSKRIHFASAMTLLGKTDGASAADGTSYLDIAAFIKSYGAQPKQDLIELWKRIVFNMAVSNTDDHLRNHAFIFTKNGWRLSPLYDVNPVPYGDELSLNVDEEDNSINIDLAIQTAVRFGISETDATTYAKDILTIVKENWEKQAKACGLSRRLIEEMRPAFSACYR</sequence>
<comment type="similarity">
    <text evidence="1">Belongs to the HipA Ser/Thr kinase family.</text>
</comment>
<feature type="domain" description="HipA-like C-terminal" evidence="4">
    <location>
        <begin position="180"/>
        <end position="393"/>
    </location>
</feature>
<reference evidence="6 7" key="1">
    <citation type="submission" date="2009-04" db="EMBL/GenBank/DDBJ databases">
        <authorList>
            <person name="Qin X."/>
            <person name="Bachman B."/>
            <person name="Battles P."/>
            <person name="Bell A."/>
            <person name="Bess C."/>
            <person name="Bickham C."/>
            <person name="Chaboub L."/>
            <person name="Chen D."/>
            <person name="Coyle M."/>
            <person name="Deiros D.R."/>
            <person name="Dinh H."/>
            <person name="Forbes L."/>
            <person name="Fowler G."/>
            <person name="Francisco L."/>
            <person name="Fu Q."/>
            <person name="Gubbala S."/>
            <person name="Hale W."/>
            <person name="Han Y."/>
            <person name="Hemphill L."/>
            <person name="Highlander S.K."/>
            <person name="Hirani K."/>
            <person name="Hogues M."/>
            <person name="Jackson L."/>
            <person name="Jakkamsetti A."/>
            <person name="Javaid M."/>
            <person name="Jiang H."/>
            <person name="Korchina V."/>
            <person name="Kovar C."/>
            <person name="Lara F."/>
            <person name="Lee S."/>
            <person name="Mata R."/>
            <person name="Mathew T."/>
            <person name="Moen C."/>
            <person name="Morales K."/>
            <person name="Munidasa M."/>
            <person name="Nazareth L."/>
            <person name="Ngo R."/>
            <person name="Nguyen L."/>
            <person name="Okwuonu G."/>
            <person name="Ongeri F."/>
            <person name="Patil S."/>
            <person name="Petrosino J."/>
            <person name="Pham C."/>
            <person name="Pham P."/>
            <person name="Pu L.-L."/>
            <person name="Puazo M."/>
            <person name="Raj R."/>
            <person name="Reid J."/>
            <person name="Rouhana J."/>
            <person name="Saada N."/>
            <person name="Shang Y."/>
            <person name="Simmons D."/>
            <person name="Thornton R."/>
            <person name="Warren J."/>
            <person name="Weissenberger G."/>
            <person name="Zhang J."/>
            <person name="Zhang L."/>
            <person name="Zhou C."/>
            <person name="Zhu D."/>
            <person name="Muzny D."/>
            <person name="Worley K."/>
            <person name="Gibbs R."/>
        </authorList>
    </citation>
    <scope>NUCLEOTIDE SEQUENCE [LARGE SCALE GENOMIC DNA]</scope>
    <source>
        <strain evidence="6 7">F0268</strain>
    </source>
</reference>
<evidence type="ECO:0000259" key="5">
    <source>
        <dbReference type="Pfam" id="PF13657"/>
    </source>
</evidence>
<dbReference type="EMBL" id="ACKX01000028">
    <property type="protein sequence ID" value="EEJ52445.1"/>
    <property type="molecule type" value="Genomic_DNA"/>
</dbReference>
<dbReference type="Gene3D" id="1.10.1070.20">
    <property type="match status" value="1"/>
</dbReference>
<evidence type="ECO:0000256" key="3">
    <source>
        <dbReference type="ARBA" id="ARBA00022777"/>
    </source>
</evidence>
<evidence type="ECO:0000256" key="1">
    <source>
        <dbReference type="ARBA" id="ARBA00010164"/>
    </source>
</evidence>
<dbReference type="RefSeq" id="WP_007157810.1">
    <property type="nucleotide sequence ID" value="NZ_GG668535.1"/>
</dbReference>
<dbReference type="Pfam" id="PF07804">
    <property type="entry name" value="HipA_C"/>
    <property type="match status" value="1"/>
</dbReference>
<dbReference type="InterPro" id="IPR017508">
    <property type="entry name" value="HipA_N1"/>
</dbReference>
<dbReference type="GO" id="GO:0005829">
    <property type="term" value="C:cytosol"/>
    <property type="evidence" value="ECO:0007669"/>
    <property type="project" value="TreeGrafter"/>
</dbReference>
<comment type="caution">
    <text evidence="6">The sequence shown here is derived from an EMBL/GenBank/DDBJ whole genome shotgun (WGS) entry which is preliminary data.</text>
</comment>
<dbReference type="Proteomes" id="UP000004121">
    <property type="component" value="Unassembled WGS sequence"/>
</dbReference>
<dbReference type="AlphaFoldDB" id="C2KUV6"/>
<evidence type="ECO:0000256" key="2">
    <source>
        <dbReference type="ARBA" id="ARBA00022679"/>
    </source>
</evidence>
<protein>
    <submittedName>
        <fullName evidence="6">HipA-like C-terminal domain protein</fullName>
    </submittedName>
</protein>
<dbReference type="Pfam" id="PF13657">
    <property type="entry name" value="Couple_hipA"/>
    <property type="match status" value="1"/>
</dbReference>
<feature type="domain" description="HipA N-terminal subdomain 1" evidence="5">
    <location>
        <begin position="32"/>
        <end position="95"/>
    </location>
</feature>
<keyword evidence="3" id="KW-0418">Kinase</keyword>
<dbReference type="InterPro" id="IPR012893">
    <property type="entry name" value="HipA-like_C"/>
</dbReference>